<dbReference type="RefSeq" id="WP_378249992.1">
    <property type="nucleotide sequence ID" value="NZ_JBHSKF010000014.1"/>
</dbReference>
<dbReference type="InterPro" id="IPR025540">
    <property type="entry name" value="FlK"/>
</dbReference>
<dbReference type="Proteomes" id="UP001596157">
    <property type="component" value="Unassembled WGS sequence"/>
</dbReference>
<organism evidence="2 3">
    <name type="scientific">Actinokineospora guangxiensis</name>
    <dbReference type="NCBI Taxonomy" id="1490288"/>
    <lineage>
        <taxon>Bacteria</taxon>
        <taxon>Bacillati</taxon>
        <taxon>Actinomycetota</taxon>
        <taxon>Actinomycetes</taxon>
        <taxon>Pseudonocardiales</taxon>
        <taxon>Pseudonocardiaceae</taxon>
        <taxon>Actinokineospora</taxon>
    </lineage>
</organism>
<keyword evidence="3" id="KW-1185">Reference proteome</keyword>
<sequence length="136" mass="14371">MTTSEPAALRGSATVEVLPDESAEKWGNTGISVVSTPALLGRLEQLCDEAMKPEMASGEMTVGMSVTLHHRAPARVGSTITYRVAAPSYAPKTEFTFEVLAADGTVVCEGRHQRAVIDAERFKRSHGLASGTGEAP</sequence>
<gene>
    <name evidence="2" type="ORF">ACFPM7_23940</name>
</gene>
<dbReference type="InterPro" id="IPR029069">
    <property type="entry name" value="HotDog_dom_sf"/>
</dbReference>
<dbReference type="PANTHER" id="PTHR36934">
    <property type="entry name" value="BLR0278 PROTEIN"/>
    <property type="match status" value="1"/>
</dbReference>
<proteinExistence type="predicted"/>
<reference evidence="3" key="1">
    <citation type="journal article" date="2019" name="Int. J. Syst. Evol. Microbiol.">
        <title>The Global Catalogue of Microorganisms (GCM) 10K type strain sequencing project: providing services to taxonomists for standard genome sequencing and annotation.</title>
        <authorList>
            <consortium name="The Broad Institute Genomics Platform"/>
            <consortium name="The Broad Institute Genome Sequencing Center for Infectious Disease"/>
            <person name="Wu L."/>
            <person name="Ma J."/>
        </authorList>
    </citation>
    <scope>NUCLEOTIDE SEQUENCE [LARGE SCALE GENOMIC DNA]</scope>
    <source>
        <strain evidence="3">CCUG 59778</strain>
    </source>
</reference>
<comment type="caution">
    <text evidence="2">The sequence shown here is derived from an EMBL/GenBank/DDBJ whole genome shotgun (WGS) entry which is preliminary data.</text>
</comment>
<evidence type="ECO:0000313" key="2">
    <source>
        <dbReference type="EMBL" id="MFC5290118.1"/>
    </source>
</evidence>
<dbReference type="Gene3D" id="3.10.129.10">
    <property type="entry name" value="Hotdog Thioesterase"/>
    <property type="match status" value="1"/>
</dbReference>
<name>A0ABW0EUM1_9PSEU</name>
<evidence type="ECO:0000259" key="1">
    <source>
        <dbReference type="Pfam" id="PF22636"/>
    </source>
</evidence>
<dbReference type="PANTHER" id="PTHR36934:SF1">
    <property type="entry name" value="THIOESTERASE DOMAIN-CONTAINING PROTEIN"/>
    <property type="match status" value="1"/>
</dbReference>
<feature type="domain" description="Fluoroacetyl-CoA-specific thioesterase-like" evidence="1">
    <location>
        <begin position="20"/>
        <end position="120"/>
    </location>
</feature>
<protein>
    <submittedName>
        <fullName evidence="2">Thioesterase family protein</fullName>
    </submittedName>
</protein>
<evidence type="ECO:0000313" key="3">
    <source>
        <dbReference type="Proteomes" id="UP001596157"/>
    </source>
</evidence>
<dbReference type="Pfam" id="PF22636">
    <property type="entry name" value="FlK"/>
    <property type="match status" value="1"/>
</dbReference>
<accession>A0ABW0EUM1</accession>
<dbReference type="InterPro" id="IPR054485">
    <property type="entry name" value="FlK-like_dom"/>
</dbReference>
<dbReference type="CDD" id="cd03440">
    <property type="entry name" value="hot_dog"/>
    <property type="match status" value="1"/>
</dbReference>
<dbReference type="SUPFAM" id="SSF54637">
    <property type="entry name" value="Thioesterase/thiol ester dehydrase-isomerase"/>
    <property type="match status" value="1"/>
</dbReference>
<dbReference type="EMBL" id="JBHSKF010000014">
    <property type="protein sequence ID" value="MFC5290118.1"/>
    <property type="molecule type" value="Genomic_DNA"/>
</dbReference>